<sequence length="84" mass="9473">MPWAIVPNDSAKGHYRESQSRTHTHPRNFRNAFIELAAFLSLNFLLGQDSSPPSAAIQPTLTKASFIPKLTYDMPTSRDEQQLD</sequence>
<name>A0ACB9FNU8_ARCLA</name>
<reference evidence="2" key="1">
    <citation type="journal article" date="2022" name="Mol. Ecol. Resour.">
        <title>The genomes of chicory, endive, great burdock and yacon provide insights into Asteraceae palaeo-polyploidization history and plant inulin production.</title>
        <authorList>
            <person name="Fan W."/>
            <person name="Wang S."/>
            <person name="Wang H."/>
            <person name="Wang A."/>
            <person name="Jiang F."/>
            <person name="Liu H."/>
            <person name="Zhao H."/>
            <person name="Xu D."/>
            <person name="Zhang Y."/>
        </authorList>
    </citation>
    <scope>NUCLEOTIDE SEQUENCE [LARGE SCALE GENOMIC DNA]</scope>
    <source>
        <strain evidence="2">cv. Niubang</strain>
    </source>
</reference>
<evidence type="ECO:0000313" key="1">
    <source>
        <dbReference type="EMBL" id="KAI3772949.1"/>
    </source>
</evidence>
<keyword evidence="2" id="KW-1185">Reference proteome</keyword>
<gene>
    <name evidence="1" type="ORF">L6452_04145</name>
</gene>
<proteinExistence type="predicted"/>
<accession>A0ACB9FNU8</accession>
<organism evidence="1 2">
    <name type="scientific">Arctium lappa</name>
    <name type="common">Greater burdock</name>
    <name type="synonym">Lappa major</name>
    <dbReference type="NCBI Taxonomy" id="4217"/>
    <lineage>
        <taxon>Eukaryota</taxon>
        <taxon>Viridiplantae</taxon>
        <taxon>Streptophyta</taxon>
        <taxon>Embryophyta</taxon>
        <taxon>Tracheophyta</taxon>
        <taxon>Spermatophyta</taxon>
        <taxon>Magnoliopsida</taxon>
        <taxon>eudicotyledons</taxon>
        <taxon>Gunneridae</taxon>
        <taxon>Pentapetalae</taxon>
        <taxon>asterids</taxon>
        <taxon>campanulids</taxon>
        <taxon>Asterales</taxon>
        <taxon>Asteraceae</taxon>
        <taxon>Carduoideae</taxon>
        <taxon>Cardueae</taxon>
        <taxon>Arctiinae</taxon>
        <taxon>Arctium</taxon>
    </lineage>
</organism>
<comment type="caution">
    <text evidence="1">The sequence shown here is derived from an EMBL/GenBank/DDBJ whole genome shotgun (WGS) entry which is preliminary data.</text>
</comment>
<evidence type="ECO:0000313" key="2">
    <source>
        <dbReference type="Proteomes" id="UP001055879"/>
    </source>
</evidence>
<reference evidence="1 2" key="2">
    <citation type="journal article" date="2022" name="Mol. Ecol. Resour.">
        <title>The genomes of chicory, endive, great burdock and yacon provide insights into Asteraceae paleo-polyploidization history and plant inulin production.</title>
        <authorList>
            <person name="Fan W."/>
            <person name="Wang S."/>
            <person name="Wang H."/>
            <person name="Wang A."/>
            <person name="Jiang F."/>
            <person name="Liu H."/>
            <person name="Zhao H."/>
            <person name="Xu D."/>
            <person name="Zhang Y."/>
        </authorList>
    </citation>
    <scope>NUCLEOTIDE SEQUENCE [LARGE SCALE GENOMIC DNA]</scope>
    <source>
        <strain evidence="2">cv. Niubang</strain>
    </source>
</reference>
<dbReference type="EMBL" id="CM042047">
    <property type="protein sequence ID" value="KAI3772949.1"/>
    <property type="molecule type" value="Genomic_DNA"/>
</dbReference>
<protein>
    <submittedName>
        <fullName evidence="1">Uncharacterized protein</fullName>
    </submittedName>
</protein>
<dbReference type="Proteomes" id="UP001055879">
    <property type="component" value="Linkage Group LG01"/>
</dbReference>